<organism evidence="1 2">
    <name type="scientific">Araneus ventricosus</name>
    <name type="common">Orbweaver spider</name>
    <name type="synonym">Epeira ventricosa</name>
    <dbReference type="NCBI Taxonomy" id="182803"/>
    <lineage>
        <taxon>Eukaryota</taxon>
        <taxon>Metazoa</taxon>
        <taxon>Ecdysozoa</taxon>
        <taxon>Arthropoda</taxon>
        <taxon>Chelicerata</taxon>
        <taxon>Arachnida</taxon>
        <taxon>Araneae</taxon>
        <taxon>Araneomorphae</taxon>
        <taxon>Entelegynae</taxon>
        <taxon>Araneoidea</taxon>
        <taxon>Araneidae</taxon>
        <taxon>Araneus</taxon>
    </lineage>
</organism>
<comment type="caution">
    <text evidence="1">The sequence shown here is derived from an EMBL/GenBank/DDBJ whole genome shotgun (WGS) entry which is preliminary data.</text>
</comment>
<reference evidence="1 2" key="1">
    <citation type="journal article" date="2019" name="Sci. Rep.">
        <title>Orb-weaving spider Araneus ventricosus genome elucidates the spidroin gene catalogue.</title>
        <authorList>
            <person name="Kono N."/>
            <person name="Nakamura H."/>
            <person name="Ohtoshi R."/>
            <person name="Moran D.A.P."/>
            <person name="Shinohara A."/>
            <person name="Yoshida Y."/>
            <person name="Fujiwara M."/>
            <person name="Mori M."/>
            <person name="Tomita M."/>
            <person name="Arakawa K."/>
        </authorList>
    </citation>
    <scope>NUCLEOTIDE SEQUENCE [LARGE SCALE GENOMIC DNA]</scope>
</reference>
<name>A0A4Y2A137_ARAVE</name>
<dbReference type="EMBL" id="BGPR01000003">
    <property type="protein sequence ID" value="GBL73380.1"/>
    <property type="molecule type" value="Genomic_DNA"/>
</dbReference>
<accession>A0A4Y2A137</accession>
<gene>
    <name evidence="1" type="ORF">AVEN_159397_1</name>
</gene>
<dbReference type="AlphaFoldDB" id="A0A4Y2A137"/>
<protein>
    <submittedName>
        <fullName evidence="1">Uncharacterized protein</fullName>
    </submittedName>
</protein>
<dbReference type="Proteomes" id="UP000499080">
    <property type="component" value="Unassembled WGS sequence"/>
</dbReference>
<proteinExistence type="predicted"/>
<evidence type="ECO:0000313" key="1">
    <source>
        <dbReference type="EMBL" id="GBL73380.1"/>
    </source>
</evidence>
<evidence type="ECO:0000313" key="2">
    <source>
        <dbReference type="Proteomes" id="UP000499080"/>
    </source>
</evidence>
<keyword evidence="2" id="KW-1185">Reference proteome</keyword>
<sequence>MHDRHARQKRACQSRRLKCAPYYSHFDPIELLPLLFLQLSKRDTSAAFAREPHFPSPTCQHFVLFCFCDRALLSLPKVAFQFFGPTFQMYNERRCKSKLFDPTKPNLI</sequence>